<sequence length="490" mass="51194">MTAAPDEPLRTLEQQVGKGLSWSLVNTLAGRLGSFLAGIVIARIVAPEDFGVYAVALVVLNLLLSMNELGVSVALVRHPGSVAAIAPTVTTLAIVTSAALFIASWFAAEPFAAAMGVPEATGIVRLMSVAVLIDGVASVPVALLTRAFMQAKRMQIDVIAFVVSTPVTILLALSGQGAWSLAWGAIVGNLVTGVLSLAWAPARYRPGFDRVIAGRMLRFGLPLAGASLLLLALVNVDFVVVGRILGTAELGLYLLAFNLSTWPMTLVTAAVRRVTTAMFARLHERGDGRQGFREALYLVLALGALLSALLAAYAEGIVTFLYGDRWAAAALAVPALVILSLGRMLVELSYDYLVAVGRTVGNAWLHAAWLVAVVPALVFGATSFGIQGVAWAHALVVLVLVVPGIGILLHRAGTRVRYLAADLLLPLLGAAGVLLSAWLVKSLLPPGFLLLAVGGVTGFAIYALITGRKFIRTVRSLLGARPAGLGNEPA</sequence>
<dbReference type="OrthoDB" id="9770347at2"/>
<feature type="transmembrane region" description="Helical" evidence="7">
    <location>
        <begin position="52"/>
        <end position="76"/>
    </location>
</feature>
<evidence type="ECO:0000313" key="9">
    <source>
        <dbReference type="Proteomes" id="UP000297866"/>
    </source>
</evidence>
<evidence type="ECO:0000256" key="1">
    <source>
        <dbReference type="ARBA" id="ARBA00004651"/>
    </source>
</evidence>
<organism evidence="8 9">
    <name type="scientific">Cryobacterium tagatosivorans</name>
    <dbReference type="NCBI Taxonomy" id="1259199"/>
    <lineage>
        <taxon>Bacteria</taxon>
        <taxon>Bacillati</taxon>
        <taxon>Actinomycetota</taxon>
        <taxon>Actinomycetes</taxon>
        <taxon>Micrococcales</taxon>
        <taxon>Microbacteriaceae</taxon>
        <taxon>Cryobacterium</taxon>
    </lineage>
</organism>
<dbReference type="GO" id="GO:0005886">
    <property type="term" value="C:plasma membrane"/>
    <property type="evidence" value="ECO:0007669"/>
    <property type="project" value="UniProtKB-SubCell"/>
</dbReference>
<evidence type="ECO:0000256" key="2">
    <source>
        <dbReference type="ARBA" id="ARBA00007430"/>
    </source>
</evidence>
<reference evidence="8 9" key="1">
    <citation type="submission" date="2019-03" db="EMBL/GenBank/DDBJ databases">
        <title>Genomics of glacier-inhabiting Cryobacterium strains.</title>
        <authorList>
            <person name="Liu Q."/>
            <person name="Xin Y.-H."/>
        </authorList>
    </citation>
    <scope>NUCLEOTIDE SEQUENCE [LARGE SCALE GENOMIC DNA]</scope>
    <source>
        <strain evidence="8 9">Sr47</strain>
    </source>
</reference>
<feature type="transmembrane region" description="Helical" evidence="7">
    <location>
        <begin position="181"/>
        <end position="200"/>
    </location>
</feature>
<proteinExistence type="inferred from homology"/>
<feature type="transmembrane region" description="Helical" evidence="7">
    <location>
        <begin position="221"/>
        <end position="245"/>
    </location>
</feature>
<keyword evidence="4 7" id="KW-0812">Transmembrane</keyword>
<evidence type="ECO:0000313" key="8">
    <source>
        <dbReference type="EMBL" id="TFB51741.1"/>
    </source>
</evidence>
<keyword evidence="3" id="KW-1003">Cell membrane</keyword>
<comment type="subcellular location">
    <subcellularLocation>
        <location evidence="1">Cell membrane</location>
        <topology evidence="1">Multi-pass membrane protein</topology>
    </subcellularLocation>
</comment>
<dbReference type="PANTHER" id="PTHR30250:SF10">
    <property type="entry name" value="LIPOPOLYSACCHARIDE BIOSYNTHESIS PROTEIN WZXC"/>
    <property type="match status" value="1"/>
</dbReference>
<dbReference type="Pfam" id="PF13440">
    <property type="entry name" value="Polysacc_synt_3"/>
    <property type="match status" value="1"/>
</dbReference>
<feature type="transmembrane region" description="Helical" evidence="7">
    <location>
        <begin position="28"/>
        <end position="46"/>
    </location>
</feature>
<dbReference type="Proteomes" id="UP000297866">
    <property type="component" value="Unassembled WGS sequence"/>
</dbReference>
<name>A0A4R8UHB7_9MICO</name>
<protein>
    <submittedName>
        <fullName evidence="8">Lipopolysaccharide biosynthesis protein</fullName>
    </submittedName>
</protein>
<feature type="transmembrane region" description="Helical" evidence="7">
    <location>
        <begin position="390"/>
        <end position="409"/>
    </location>
</feature>
<evidence type="ECO:0000256" key="5">
    <source>
        <dbReference type="ARBA" id="ARBA00022989"/>
    </source>
</evidence>
<dbReference type="AlphaFoldDB" id="A0A4R8UHB7"/>
<accession>A0A4R8UHB7</accession>
<comment type="caution">
    <text evidence="8">The sequence shown here is derived from an EMBL/GenBank/DDBJ whole genome shotgun (WGS) entry which is preliminary data.</text>
</comment>
<comment type="similarity">
    <text evidence="2">Belongs to the polysaccharide synthase family.</text>
</comment>
<evidence type="ECO:0000256" key="3">
    <source>
        <dbReference type="ARBA" id="ARBA00022475"/>
    </source>
</evidence>
<feature type="transmembrane region" description="Helical" evidence="7">
    <location>
        <begin position="83"/>
        <end position="106"/>
    </location>
</feature>
<feature type="transmembrane region" description="Helical" evidence="7">
    <location>
        <begin position="251"/>
        <end position="274"/>
    </location>
</feature>
<evidence type="ECO:0000256" key="4">
    <source>
        <dbReference type="ARBA" id="ARBA00022692"/>
    </source>
</evidence>
<evidence type="ECO:0000256" key="6">
    <source>
        <dbReference type="ARBA" id="ARBA00023136"/>
    </source>
</evidence>
<feature type="transmembrane region" description="Helical" evidence="7">
    <location>
        <begin position="326"/>
        <end position="346"/>
    </location>
</feature>
<feature type="transmembrane region" description="Helical" evidence="7">
    <location>
        <begin position="295"/>
        <end position="314"/>
    </location>
</feature>
<feature type="transmembrane region" description="Helical" evidence="7">
    <location>
        <begin position="367"/>
        <end position="384"/>
    </location>
</feature>
<gene>
    <name evidence="8" type="ORF">E3O23_07870</name>
</gene>
<dbReference type="InterPro" id="IPR050833">
    <property type="entry name" value="Poly_Biosynth_Transport"/>
</dbReference>
<dbReference type="RefSeq" id="WP_134489828.1">
    <property type="nucleotide sequence ID" value="NZ_SOEZ01000039.1"/>
</dbReference>
<feature type="transmembrane region" description="Helical" evidence="7">
    <location>
        <begin position="126"/>
        <end position="144"/>
    </location>
</feature>
<keyword evidence="5 7" id="KW-1133">Transmembrane helix</keyword>
<keyword evidence="6 7" id="KW-0472">Membrane</keyword>
<feature type="transmembrane region" description="Helical" evidence="7">
    <location>
        <begin position="156"/>
        <end position="175"/>
    </location>
</feature>
<dbReference type="PANTHER" id="PTHR30250">
    <property type="entry name" value="PST FAMILY PREDICTED COLANIC ACID TRANSPORTER"/>
    <property type="match status" value="1"/>
</dbReference>
<evidence type="ECO:0000256" key="7">
    <source>
        <dbReference type="SAM" id="Phobius"/>
    </source>
</evidence>
<feature type="transmembrane region" description="Helical" evidence="7">
    <location>
        <begin position="446"/>
        <end position="465"/>
    </location>
</feature>
<feature type="transmembrane region" description="Helical" evidence="7">
    <location>
        <begin position="421"/>
        <end position="440"/>
    </location>
</feature>
<keyword evidence="9" id="KW-1185">Reference proteome</keyword>
<dbReference type="EMBL" id="SOEZ01000039">
    <property type="protein sequence ID" value="TFB51741.1"/>
    <property type="molecule type" value="Genomic_DNA"/>
</dbReference>